<dbReference type="OrthoDB" id="193703at2759"/>
<dbReference type="Gene3D" id="2.40.40.50">
    <property type="entry name" value="Ubiquitin fusion degradation protein UFD1, N-terminal domain"/>
    <property type="match status" value="1"/>
</dbReference>
<dbReference type="PANTHER" id="PTHR12555:SF15">
    <property type="entry name" value="FUSION DEGRADATION PROTEIN (UFD1), PUTATIVE (AFU_ORTHOLOGUE AFUA_4G04640)-RELATED"/>
    <property type="match status" value="1"/>
</dbReference>
<dbReference type="GO" id="GO:0006511">
    <property type="term" value="P:ubiquitin-dependent protein catabolic process"/>
    <property type="evidence" value="ECO:0007669"/>
    <property type="project" value="InterPro"/>
</dbReference>
<sequence length="333" mass="36793">MDEPSALRWSGTYALVAPPRSLTGDKIILPQSALQQLLSITSTTDPFALHENTHQLPHPLTFRLVNTQNGNTVYAGIREFSSPEETLALSPFLLEALAVNPQHLATELVDDAAILQIVVHAEKLSKGTYVRLRPLEAGYNPDDWKSLLERHLRDNYTCLTRNTTLSVQGVRGETFQFLVDQIAPQGDGICVVDTDLEVDIEALNEEQARETLRQIVSTSTKHNPKDSQLDIWKDVAGQVSPKSYADYHLASWNRTQPLTITISEIQQADSLDLFVTPRSARQRALPRDSIHVFGDFGPAKDGTKSVTIAPTNAEMEDAESISISVASQGNPFK</sequence>
<dbReference type="EMBL" id="NJEU01000181">
    <property type="protein sequence ID" value="PHH79585.1"/>
    <property type="molecule type" value="Genomic_DNA"/>
</dbReference>
<dbReference type="Pfam" id="PF03152">
    <property type="entry name" value="UFD1_N1"/>
    <property type="match status" value="1"/>
</dbReference>
<comment type="similarity">
    <text evidence="1">Belongs to the UFD1 family.</text>
</comment>
<dbReference type="GO" id="GO:0036503">
    <property type="term" value="P:ERAD pathway"/>
    <property type="evidence" value="ECO:0007669"/>
    <property type="project" value="TreeGrafter"/>
</dbReference>
<evidence type="ECO:0000259" key="5">
    <source>
        <dbReference type="Pfam" id="PF24842"/>
    </source>
</evidence>
<evidence type="ECO:0000259" key="4">
    <source>
        <dbReference type="Pfam" id="PF24503"/>
    </source>
</evidence>
<dbReference type="Proteomes" id="UP000224854">
    <property type="component" value="Unassembled WGS sequence"/>
</dbReference>
<feature type="domain" description="Ubiquitin fusion degradation protein UFD1 N-terminal subdomain 1" evidence="3">
    <location>
        <begin position="22"/>
        <end position="104"/>
    </location>
</feature>
<dbReference type="Pfam" id="PF24842">
    <property type="entry name" value="UFD1_N2"/>
    <property type="match status" value="1"/>
</dbReference>
<dbReference type="InterPro" id="IPR042299">
    <property type="entry name" value="Ufd1-like_Nn"/>
</dbReference>
<accession>A0A2C5ZCH2</accession>
<evidence type="ECO:0000313" key="7">
    <source>
        <dbReference type="Proteomes" id="UP000224854"/>
    </source>
</evidence>
<dbReference type="PANTHER" id="PTHR12555">
    <property type="entry name" value="UBIQUITIN FUSION DEGRADATON PROTEIN 1"/>
    <property type="match status" value="1"/>
</dbReference>
<dbReference type="GO" id="GO:0034098">
    <property type="term" value="C:VCP-NPL4-UFD1 AAA ATPase complex"/>
    <property type="evidence" value="ECO:0007669"/>
    <property type="project" value="TreeGrafter"/>
</dbReference>
<evidence type="ECO:0000259" key="3">
    <source>
        <dbReference type="Pfam" id="PF03152"/>
    </source>
</evidence>
<gene>
    <name evidence="6" type="ORF">CDD82_2306</name>
</gene>
<proteinExistence type="inferred from homology"/>
<organism evidence="6 7">
    <name type="scientific">Ophiocordyceps australis</name>
    <dbReference type="NCBI Taxonomy" id="1399860"/>
    <lineage>
        <taxon>Eukaryota</taxon>
        <taxon>Fungi</taxon>
        <taxon>Dikarya</taxon>
        <taxon>Ascomycota</taxon>
        <taxon>Pezizomycotina</taxon>
        <taxon>Sordariomycetes</taxon>
        <taxon>Hypocreomycetidae</taxon>
        <taxon>Hypocreales</taxon>
        <taxon>Ophiocordycipitaceae</taxon>
        <taxon>Ophiocordyceps</taxon>
    </lineage>
</organism>
<dbReference type="AlphaFoldDB" id="A0A2C5ZCH2"/>
<reference evidence="6 7" key="1">
    <citation type="submission" date="2017-06" db="EMBL/GenBank/DDBJ databases">
        <title>Ant-infecting Ophiocordyceps genomes reveal a high diversity of potential behavioral manipulation genes and a possible major role for enterotoxins.</title>
        <authorList>
            <person name="De Bekker C."/>
            <person name="Evans H.C."/>
            <person name="Brachmann A."/>
            <person name="Hughes D.P."/>
        </authorList>
    </citation>
    <scope>NUCLEOTIDE SEQUENCE [LARGE SCALE GENOMIC DNA]</scope>
    <source>
        <strain evidence="6 7">1348a</strain>
    </source>
</reference>
<dbReference type="Pfam" id="PF24503">
    <property type="entry name" value="DUF7590"/>
    <property type="match status" value="1"/>
</dbReference>
<evidence type="ECO:0000256" key="1">
    <source>
        <dbReference type="ARBA" id="ARBA00006043"/>
    </source>
</evidence>
<dbReference type="GO" id="GO:0031593">
    <property type="term" value="F:polyubiquitin modification-dependent protein binding"/>
    <property type="evidence" value="ECO:0007669"/>
    <property type="project" value="TreeGrafter"/>
</dbReference>
<dbReference type="InterPro" id="IPR055417">
    <property type="entry name" value="UFD1_N1"/>
</dbReference>
<feature type="domain" description="DUF7590" evidence="4">
    <location>
        <begin position="225"/>
        <end position="327"/>
    </location>
</feature>
<comment type="caution">
    <text evidence="6">The sequence shown here is derived from an EMBL/GenBank/DDBJ whole genome shotgun (WGS) entry which is preliminary data.</text>
</comment>
<dbReference type="Gene3D" id="3.10.330.10">
    <property type="match status" value="1"/>
</dbReference>
<evidence type="ECO:0000313" key="6">
    <source>
        <dbReference type="EMBL" id="PHH79585.1"/>
    </source>
</evidence>
<feature type="domain" description="Ubiquitin fusion degradation protein UFD1 N-terminal subdomain 2" evidence="5">
    <location>
        <begin position="126"/>
        <end position="202"/>
    </location>
</feature>
<name>A0A2C5ZCH2_9HYPO</name>
<keyword evidence="2" id="KW-0833">Ubl conjugation pathway</keyword>
<protein>
    <submittedName>
        <fullName evidence="6">Uncharacterized protein</fullName>
    </submittedName>
</protein>
<dbReference type="InterPro" id="IPR055418">
    <property type="entry name" value="UFD1_N2"/>
</dbReference>
<evidence type="ECO:0000256" key="2">
    <source>
        <dbReference type="ARBA" id="ARBA00022786"/>
    </source>
</evidence>
<keyword evidence="7" id="KW-1185">Reference proteome</keyword>
<dbReference type="InterPro" id="IPR004854">
    <property type="entry name" value="Ufd1-like"/>
</dbReference>
<dbReference type="InterPro" id="IPR056012">
    <property type="entry name" value="DUF7590"/>
</dbReference>